<dbReference type="RefSeq" id="WP_193909239.1">
    <property type="nucleotide sequence ID" value="NZ_PRDL01000001.1"/>
</dbReference>
<evidence type="ECO:0000256" key="2">
    <source>
        <dbReference type="PROSITE-ProRule" id="PRU00169"/>
    </source>
</evidence>
<dbReference type="Gene3D" id="3.60.40.10">
    <property type="entry name" value="PPM-type phosphatase domain"/>
    <property type="match status" value="1"/>
</dbReference>
<keyword evidence="2" id="KW-0597">Phosphoprotein</keyword>
<dbReference type="PANTHER" id="PTHR43156:SF2">
    <property type="entry name" value="STAGE II SPORULATION PROTEIN E"/>
    <property type="match status" value="1"/>
</dbReference>
<dbReference type="EMBL" id="PRDL01000001">
    <property type="protein sequence ID" value="MBE8717402.1"/>
    <property type="molecule type" value="Genomic_DNA"/>
</dbReference>
<dbReference type="SMART" id="SM00448">
    <property type="entry name" value="REC"/>
    <property type="match status" value="1"/>
</dbReference>
<dbReference type="SUPFAM" id="SSF81606">
    <property type="entry name" value="PP2C-like"/>
    <property type="match status" value="1"/>
</dbReference>
<dbReference type="Gene3D" id="3.30.565.10">
    <property type="entry name" value="Histidine kinase-like ATPase, C-terminal domain"/>
    <property type="match status" value="1"/>
</dbReference>
<organism evidence="4 5">
    <name type="scientific">Cellvibrio polysaccharolyticus</name>
    <dbReference type="NCBI Taxonomy" id="2082724"/>
    <lineage>
        <taxon>Bacteria</taxon>
        <taxon>Pseudomonadati</taxon>
        <taxon>Pseudomonadota</taxon>
        <taxon>Gammaproteobacteria</taxon>
        <taxon>Cellvibrionales</taxon>
        <taxon>Cellvibrionaceae</taxon>
        <taxon>Cellvibrio</taxon>
    </lineage>
</organism>
<dbReference type="GO" id="GO:0000160">
    <property type="term" value="P:phosphorelay signal transduction system"/>
    <property type="evidence" value="ECO:0007669"/>
    <property type="project" value="InterPro"/>
</dbReference>
<dbReference type="InterPro" id="IPR001789">
    <property type="entry name" value="Sig_transdc_resp-reg_receiver"/>
</dbReference>
<dbReference type="SMART" id="SM00331">
    <property type="entry name" value="PP2C_SIG"/>
    <property type="match status" value="1"/>
</dbReference>
<comment type="caution">
    <text evidence="4">The sequence shown here is derived from an EMBL/GenBank/DDBJ whole genome shotgun (WGS) entry which is preliminary data.</text>
</comment>
<evidence type="ECO:0000256" key="1">
    <source>
        <dbReference type="ARBA" id="ARBA00022801"/>
    </source>
</evidence>
<dbReference type="Pfam" id="PF13581">
    <property type="entry name" value="HATPase_c_2"/>
    <property type="match status" value="1"/>
</dbReference>
<dbReference type="Pfam" id="PF00072">
    <property type="entry name" value="Response_reg"/>
    <property type="match status" value="1"/>
</dbReference>
<keyword evidence="1" id="KW-0378">Hydrolase</keyword>
<dbReference type="SUPFAM" id="SSF55874">
    <property type="entry name" value="ATPase domain of HSP90 chaperone/DNA topoisomerase II/histidine kinase"/>
    <property type="match status" value="1"/>
</dbReference>
<proteinExistence type="predicted"/>
<feature type="domain" description="Response regulatory" evidence="3">
    <location>
        <begin position="8"/>
        <end position="124"/>
    </location>
</feature>
<dbReference type="PROSITE" id="PS50110">
    <property type="entry name" value="RESPONSE_REGULATORY"/>
    <property type="match status" value="1"/>
</dbReference>
<sequence>MMPATGLSILVADDNAIDRMILETILHKDGHQVFTATNGREAVDSWREFRQAIVLMDALMPEMDGFEAVRHIRQMAGETLVPVIFLTALTDTPSLLKCLEAGGDDFLSKPYNRVILQAKIKAFNRMREMHATMQAQRNQIAHHHALIVHEQKVARQVFDNIAHSGCLDASNVRYYLSSMAIFNGDVLLAAMTPSGNMMVLLGDFTGHGLPAAISAMPLVTTFYGMVPKGFSLQDILREINSKLKHTLPVGFFCCAVMIEVNFNQRQLCIWNGGLPDAVLHHSQNGEIQRFRSTHLPLGVLNEQQFQVNCEYVNVQPQDRFYMWSDGIHEAMNSAGEMFGEERLLRLFNDVKAESRFDRILQDVNLFAGSENKQDDVSLFEIIMSAPLDPGSHDRPESKAMTGRLHQWQLAFEIQPATFKVFDPLPLLLQILMEVPGLQGSATSLYTILAELYSNALEHGILKLDSAIKQQPDGFKNYYQLREERLQQPHEGAFIALSFDCSAEHHGGRLVIRVRDSGDGFDYHRAPEAGDANQWSGRGLYLLSKLCHDMKFHGNGNDIEVHYVWGETDNREKEVDHVR</sequence>
<reference evidence="4" key="1">
    <citation type="submission" date="2018-07" db="EMBL/GenBank/DDBJ databases">
        <title>Genome assembly of strain Ka43.</title>
        <authorList>
            <person name="Kukolya J."/>
            <person name="Nagy I."/>
            <person name="Horvath B."/>
            <person name="Toth A."/>
        </authorList>
    </citation>
    <scope>NUCLEOTIDE SEQUENCE</scope>
    <source>
        <strain evidence="4">KB43</strain>
    </source>
</reference>
<dbReference type="InterPro" id="IPR011006">
    <property type="entry name" value="CheY-like_superfamily"/>
</dbReference>
<protein>
    <submittedName>
        <fullName evidence="4">Response regulator</fullName>
    </submittedName>
</protein>
<dbReference type="InterPro" id="IPR036457">
    <property type="entry name" value="PPM-type-like_dom_sf"/>
</dbReference>
<evidence type="ECO:0000313" key="5">
    <source>
        <dbReference type="Proteomes" id="UP000652567"/>
    </source>
</evidence>
<dbReference type="CDD" id="cd16936">
    <property type="entry name" value="HATPase_RsbW-like"/>
    <property type="match status" value="1"/>
</dbReference>
<dbReference type="Proteomes" id="UP000652567">
    <property type="component" value="Unassembled WGS sequence"/>
</dbReference>
<evidence type="ECO:0000313" key="4">
    <source>
        <dbReference type="EMBL" id="MBE8717402.1"/>
    </source>
</evidence>
<keyword evidence="5" id="KW-1185">Reference proteome</keyword>
<dbReference type="GO" id="GO:0016791">
    <property type="term" value="F:phosphatase activity"/>
    <property type="evidence" value="ECO:0007669"/>
    <property type="project" value="TreeGrafter"/>
</dbReference>
<dbReference type="InterPro" id="IPR003594">
    <property type="entry name" value="HATPase_dom"/>
</dbReference>
<name>A0A928YTZ6_9GAMM</name>
<dbReference type="AlphaFoldDB" id="A0A928YTZ6"/>
<evidence type="ECO:0000259" key="3">
    <source>
        <dbReference type="PROSITE" id="PS50110"/>
    </source>
</evidence>
<dbReference type="SUPFAM" id="SSF52172">
    <property type="entry name" value="CheY-like"/>
    <property type="match status" value="1"/>
</dbReference>
<dbReference type="InterPro" id="IPR001932">
    <property type="entry name" value="PPM-type_phosphatase-like_dom"/>
</dbReference>
<dbReference type="InterPro" id="IPR036890">
    <property type="entry name" value="HATPase_C_sf"/>
</dbReference>
<dbReference type="InterPro" id="IPR052016">
    <property type="entry name" value="Bact_Sigma-Reg"/>
</dbReference>
<gene>
    <name evidence="4" type="ORF">C4F51_09395</name>
</gene>
<feature type="modified residue" description="4-aspartylphosphate" evidence="2">
    <location>
        <position position="57"/>
    </location>
</feature>
<dbReference type="PANTHER" id="PTHR43156">
    <property type="entry name" value="STAGE II SPORULATION PROTEIN E-RELATED"/>
    <property type="match status" value="1"/>
</dbReference>
<accession>A0A928YTZ6</accession>
<dbReference type="Gene3D" id="3.40.50.2300">
    <property type="match status" value="1"/>
</dbReference>
<dbReference type="Pfam" id="PF07228">
    <property type="entry name" value="SpoIIE"/>
    <property type="match status" value="1"/>
</dbReference>